<dbReference type="EMBL" id="JAVDYB010000001">
    <property type="protein sequence ID" value="MDR7274854.1"/>
    <property type="molecule type" value="Genomic_DNA"/>
</dbReference>
<dbReference type="GO" id="GO:0003824">
    <property type="term" value="F:catalytic activity"/>
    <property type="evidence" value="ECO:0007669"/>
    <property type="project" value="UniProtKB-ARBA"/>
</dbReference>
<gene>
    <name evidence="2" type="ORF">J2S41_001632</name>
</gene>
<accession>A0AAE3YMD2</accession>
<protein>
    <submittedName>
        <fullName evidence="2">Pimeloyl-ACP methyl ester carboxylesterase</fullName>
    </submittedName>
</protein>
<dbReference type="GO" id="GO:0016020">
    <property type="term" value="C:membrane"/>
    <property type="evidence" value="ECO:0007669"/>
    <property type="project" value="TreeGrafter"/>
</dbReference>
<dbReference type="Gene3D" id="3.40.50.1820">
    <property type="entry name" value="alpha/beta hydrolase"/>
    <property type="match status" value="1"/>
</dbReference>
<evidence type="ECO:0000313" key="2">
    <source>
        <dbReference type="EMBL" id="MDR7274854.1"/>
    </source>
</evidence>
<evidence type="ECO:0000313" key="3">
    <source>
        <dbReference type="Proteomes" id="UP001183643"/>
    </source>
</evidence>
<dbReference type="Pfam" id="PF12697">
    <property type="entry name" value="Abhydrolase_6"/>
    <property type="match status" value="1"/>
</dbReference>
<feature type="domain" description="AB hydrolase-1" evidence="1">
    <location>
        <begin position="51"/>
        <end position="273"/>
    </location>
</feature>
<dbReference type="InterPro" id="IPR000073">
    <property type="entry name" value="AB_hydrolase_1"/>
</dbReference>
<dbReference type="PANTHER" id="PTHR43798">
    <property type="entry name" value="MONOACYLGLYCEROL LIPASE"/>
    <property type="match status" value="1"/>
</dbReference>
<name>A0AAE3YMD2_9ACTN</name>
<keyword evidence="3" id="KW-1185">Reference proteome</keyword>
<dbReference type="SUPFAM" id="SSF53474">
    <property type="entry name" value="alpha/beta-Hydrolases"/>
    <property type="match status" value="1"/>
</dbReference>
<dbReference type="AlphaFoldDB" id="A0AAE3YMD2"/>
<dbReference type="PANTHER" id="PTHR43798:SF33">
    <property type="entry name" value="HYDROLASE, PUTATIVE (AFU_ORTHOLOGUE AFUA_2G14860)-RELATED"/>
    <property type="match status" value="1"/>
</dbReference>
<sequence>MKSSFTTPAARDRFLAAYRAALPASLAPVPIPTPYGTAVAHRGGAVDGTPVVLVPGAGGNAMSWHRFVPRLGEDHPVVALDLIGEPGMAEQTRPLSTAPEVIDCLSATLDGLGAPRMHLAGMSYGGWAALRYAIASPDRVASLTLLDPAGFGRVTPAFMVWLIAGGLAGLAPRPLRHRLAGPVRNATLRDDELMAMLPFQFTFRRRLPAPDTFSDEALRAVGAPAMVLLGEHSVLHSARTVAARLESVMPAARVEIVEGAAHDVPTFAPDLIASRIAAFLAAR</sequence>
<proteinExistence type="predicted"/>
<dbReference type="Proteomes" id="UP001183643">
    <property type="component" value="Unassembled WGS sequence"/>
</dbReference>
<organism evidence="2 3">
    <name type="scientific">Catenuloplanes atrovinosus</name>
    <dbReference type="NCBI Taxonomy" id="137266"/>
    <lineage>
        <taxon>Bacteria</taxon>
        <taxon>Bacillati</taxon>
        <taxon>Actinomycetota</taxon>
        <taxon>Actinomycetes</taxon>
        <taxon>Micromonosporales</taxon>
        <taxon>Micromonosporaceae</taxon>
        <taxon>Catenuloplanes</taxon>
    </lineage>
</organism>
<comment type="caution">
    <text evidence="2">The sequence shown here is derived from an EMBL/GenBank/DDBJ whole genome shotgun (WGS) entry which is preliminary data.</text>
</comment>
<evidence type="ECO:0000259" key="1">
    <source>
        <dbReference type="Pfam" id="PF12697"/>
    </source>
</evidence>
<dbReference type="InterPro" id="IPR050266">
    <property type="entry name" value="AB_hydrolase_sf"/>
</dbReference>
<dbReference type="InterPro" id="IPR029058">
    <property type="entry name" value="AB_hydrolase_fold"/>
</dbReference>
<dbReference type="RefSeq" id="WP_310365068.1">
    <property type="nucleotide sequence ID" value="NZ_JAVDYB010000001.1"/>
</dbReference>
<reference evidence="2" key="1">
    <citation type="submission" date="2023-07" db="EMBL/GenBank/DDBJ databases">
        <title>Sequencing the genomes of 1000 actinobacteria strains.</title>
        <authorList>
            <person name="Klenk H.-P."/>
        </authorList>
    </citation>
    <scope>NUCLEOTIDE SEQUENCE</scope>
    <source>
        <strain evidence="2">DSM 44707</strain>
    </source>
</reference>